<geneLocation type="plasmid" evidence="1">
    <name>pC2C203U28</name>
</geneLocation>
<name>C4IXI0_CLOBO</name>
<organism evidence="1">
    <name type="scientific">Clostridium botulinum</name>
    <dbReference type="NCBI Taxonomy" id="1491"/>
    <lineage>
        <taxon>Bacteria</taxon>
        <taxon>Bacillati</taxon>
        <taxon>Bacillota</taxon>
        <taxon>Clostridia</taxon>
        <taxon>Eubacteriales</taxon>
        <taxon>Clostridiaceae</taxon>
        <taxon>Clostridium</taxon>
    </lineage>
</organism>
<sequence>MVSSIIKLVLLLIPTIIIVIVGILNFKSKHYFYVFFMLICFLFMIYQFINMINHK</sequence>
<proteinExistence type="predicted"/>
<reference evidence="1" key="1">
    <citation type="journal article" date="2009" name="J. Bacteriol.">
        <title>Molecular analysis of an extrachromosomal element containing the C2 toxin gene discovered in Clostridium botulinum type C.</title>
        <authorList>
            <person name="Sakaguchi Y."/>
            <person name="Hayashi T."/>
            <person name="Yamamoto Y."/>
            <person name="Nakayama K."/>
            <person name="Zhang K."/>
            <person name="Ma S."/>
            <person name="Arimitsu H."/>
            <person name="Oguma K."/>
        </authorList>
    </citation>
    <scope>NUCLEOTIDE SEQUENCE</scope>
    <source>
        <plasmid evidence="1">pC2C203U28</plasmid>
    </source>
</reference>
<evidence type="ECO:0000313" key="1">
    <source>
        <dbReference type="EMBL" id="BAH29530.1"/>
    </source>
</evidence>
<dbReference type="EMBL" id="AP010934">
    <property type="protein sequence ID" value="BAH29530.1"/>
    <property type="molecule type" value="Genomic_DNA"/>
</dbReference>
<dbReference type="AlphaFoldDB" id="C4IXI0"/>
<keyword evidence="1" id="KW-0614">Plasmid</keyword>
<protein>
    <submittedName>
        <fullName evidence="1">Uncharacterized protein</fullName>
    </submittedName>
</protein>
<accession>C4IXI0</accession>